<dbReference type="Pfam" id="PF00501">
    <property type="entry name" value="AMP-binding"/>
    <property type="match status" value="1"/>
</dbReference>
<protein>
    <recommendedName>
        <fullName evidence="7">AMP-dependent synthetase/ligase domain-containing protein</fullName>
    </recommendedName>
</protein>
<keyword evidence="9" id="KW-1185">Reference proteome</keyword>
<evidence type="ECO:0000259" key="7">
    <source>
        <dbReference type="Pfam" id="PF00501"/>
    </source>
</evidence>
<dbReference type="SUPFAM" id="SSF56801">
    <property type="entry name" value="Acetyl-CoA synthetase-like"/>
    <property type="match status" value="2"/>
</dbReference>
<gene>
    <name evidence="8" type="ORF">C1H46_025585</name>
</gene>
<evidence type="ECO:0000256" key="3">
    <source>
        <dbReference type="ARBA" id="ARBA00022598"/>
    </source>
</evidence>
<dbReference type="PANTHER" id="PTHR43272">
    <property type="entry name" value="LONG-CHAIN-FATTY-ACID--COA LIGASE"/>
    <property type="match status" value="1"/>
</dbReference>
<dbReference type="Gene3D" id="3.40.50.12780">
    <property type="entry name" value="N-terminal domain of ligase-like"/>
    <property type="match status" value="1"/>
</dbReference>
<dbReference type="InterPro" id="IPR020845">
    <property type="entry name" value="AMP-binding_CS"/>
</dbReference>
<evidence type="ECO:0000256" key="6">
    <source>
        <dbReference type="ARBA" id="ARBA00036813"/>
    </source>
</evidence>
<evidence type="ECO:0000313" key="9">
    <source>
        <dbReference type="Proteomes" id="UP000315295"/>
    </source>
</evidence>
<evidence type="ECO:0000256" key="5">
    <source>
        <dbReference type="ARBA" id="ARBA00022840"/>
    </source>
</evidence>
<comment type="similarity">
    <text evidence="2">Belongs to the ATP-dependent AMP-binding enzyme family.</text>
</comment>
<evidence type="ECO:0000256" key="2">
    <source>
        <dbReference type="ARBA" id="ARBA00006432"/>
    </source>
</evidence>
<accession>A0A540LQS0</accession>
<comment type="caution">
    <text evidence="8">The sequence shown here is derived from an EMBL/GenBank/DDBJ whole genome shotgun (WGS) entry which is preliminary data.</text>
</comment>
<dbReference type="Proteomes" id="UP000315295">
    <property type="component" value="Unassembled WGS sequence"/>
</dbReference>
<dbReference type="GO" id="GO:0016020">
    <property type="term" value="C:membrane"/>
    <property type="evidence" value="ECO:0007669"/>
    <property type="project" value="TreeGrafter"/>
</dbReference>
<feature type="domain" description="AMP-dependent synthetase/ligase" evidence="7">
    <location>
        <begin position="33"/>
        <end position="375"/>
    </location>
</feature>
<dbReference type="EMBL" id="VIEB01000497">
    <property type="protein sequence ID" value="TQD88841.1"/>
    <property type="molecule type" value="Genomic_DNA"/>
</dbReference>
<comment type="subcellular location">
    <subcellularLocation>
        <location evidence="1">Cytoplasm</location>
    </subcellularLocation>
</comment>
<dbReference type="STRING" id="106549.A0A540LQS0"/>
<comment type="catalytic activity">
    <reaction evidence="6">
        <text>a long-chain fatty acid + ATP + CoA = a long-chain fatty acyl-CoA + AMP + diphosphate</text>
        <dbReference type="Rhea" id="RHEA:15421"/>
        <dbReference type="ChEBI" id="CHEBI:30616"/>
        <dbReference type="ChEBI" id="CHEBI:33019"/>
        <dbReference type="ChEBI" id="CHEBI:57287"/>
        <dbReference type="ChEBI" id="CHEBI:57560"/>
        <dbReference type="ChEBI" id="CHEBI:83139"/>
        <dbReference type="ChEBI" id="CHEBI:456215"/>
        <dbReference type="EC" id="6.2.1.3"/>
    </reaction>
</comment>
<dbReference type="InterPro" id="IPR042099">
    <property type="entry name" value="ANL_N_sf"/>
</dbReference>
<keyword evidence="5" id="KW-0067">ATP-binding</keyword>
<dbReference type="PROSITE" id="PS00455">
    <property type="entry name" value="AMP_BINDING"/>
    <property type="match status" value="1"/>
</dbReference>
<dbReference type="AlphaFoldDB" id="A0A540LQS0"/>
<evidence type="ECO:0000256" key="1">
    <source>
        <dbReference type="ARBA" id="ARBA00004496"/>
    </source>
</evidence>
<dbReference type="GO" id="GO:0005524">
    <property type="term" value="F:ATP binding"/>
    <property type="evidence" value="ECO:0007669"/>
    <property type="project" value="UniProtKB-KW"/>
</dbReference>
<organism evidence="8 9">
    <name type="scientific">Malus baccata</name>
    <name type="common">Siberian crab apple</name>
    <name type="synonym">Pyrus baccata</name>
    <dbReference type="NCBI Taxonomy" id="106549"/>
    <lineage>
        <taxon>Eukaryota</taxon>
        <taxon>Viridiplantae</taxon>
        <taxon>Streptophyta</taxon>
        <taxon>Embryophyta</taxon>
        <taxon>Tracheophyta</taxon>
        <taxon>Spermatophyta</taxon>
        <taxon>Magnoliopsida</taxon>
        <taxon>eudicotyledons</taxon>
        <taxon>Gunneridae</taxon>
        <taxon>Pentapetalae</taxon>
        <taxon>rosids</taxon>
        <taxon>fabids</taxon>
        <taxon>Rosales</taxon>
        <taxon>Rosaceae</taxon>
        <taxon>Amygdaloideae</taxon>
        <taxon>Maleae</taxon>
        <taxon>Malus</taxon>
    </lineage>
</organism>
<evidence type="ECO:0000313" key="8">
    <source>
        <dbReference type="EMBL" id="TQD88841.1"/>
    </source>
</evidence>
<sequence length="579" mass="63583">MVLLRLYHIRVIVCHLSSIFLFLLHDQYHFHFTFLQTEVTTVICGQKELKKLLDISGKLDTVKRIICMDANIPSSASSVQSRWRITSFDDVEKLGRENPVDPDLPLPADIAVIMYTSGSTGLPKGVMMTHANVLAVASAVMTIVPGLGGKDVYLAYLPLAHILELAAENFLVAVGSAIGYGSPLTLTDTSSKIKRGTQGDATALAPTVLTAVPAILDRVRDGVLNKVNAKGGLAKLLFHLAYTRRLSAVNGSWFGAWGLEKFLWNLLVFRKVRAVLGGHLRFILSGGAPLSGDTQRFINICFGSPIGQGYGLTETCAGGTFSEFDDTSVGRVGAPLPCSFVKLIDWPEGGYLNTDTPMPRGEIVIGGPNVTLGYFKNEEKTRESYKVDEKGMRWFYTGDIGRFHGDGCLEIIDRKKDIVKLQHGEYVSLGKVRVLQDECNFSSDFPRGLMSPLQVEAALSVCPYVDNIMLHADPFHSYCVALVVASRVTLEEWAAKQEITFTDFADLCSKAETVKEVQASLVKEAKKARLEKFEIPAKIELLSEPWTPESGLVTAALKLKRDVIRKAFSEDLAKLYASR</sequence>
<keyword evidence="3" id="KW-0436">Ligase</keyword>
<proteinExistence type="inferred from homology"/>
<dbReference type="GO" id="GO:0005783">
    <property type="term" value="C:endoplasmic reticulum"/>
    <property type="evidence" value="ECO:0007669"/>
    <property type="project" value="TreeGrafter"/>
</dbReference>
<dbReference type="PANTHER" id="PTHR43272:SF83">
    <property type="entry name" value="ACYL-COA SYNTHETASE LONG-CHAIN, ISOFORM J"/>
    <property type="match status" value="1"/>
</dbReference>
<dbReference type="GO" id="GO:0004467">
    <property type="term" value="F:long-chain fatty acid-CoA ligase activity"/>
    <property type="evidence" value="ECO:0007669"/>
    <property type="project" value="UniProtKB-EC"/>
</dbReference>
<name>A0A540LQS0_MALBA</name>
<reference evidence="8 9" key="1">
    <citation type="journal article" date="2019" name="G3 (Bethesda)">
        <title>Sequencing of a Wild Apple (Malus baccata) Genome Unravels the Differences Between Cultivated and Wild Apple Species Regarding Disease Resistance and Cold Tolerance.</title>
        <authorList>
            <person name="Chen X."/>
        </authorList>
    </citation>
    <scope>NUCLEOTIDE SEQUENCE [LARGE SCALE GENOMIC DNA]</scope>
    <source>
        <strain evidence="9">cv. Shandingzi</strain>
        <tissue evidence="8">Leaves</tissue>
    </source>
</reference>
<dbReference type="InterPro" id="IPR000873">
    <property type="entry name" value="AMP-dep_synth/lig_dom"/>
</dbReference>
<keyword evidence="4" id="KW-0547">Nucleotide-binding</keyword>
<evidence type="ECO:0000256" key="4">
    <source>
        <dbReference type="ARBA" id="ARBA00022741"/>
    </source>
</evidence>